<name>A0ABQ4GNP3_9ACTN</name>
<proteinExistence type="predicted"/>
<dbReference type="RefSeq" id="WP_204049567.1">
    <property type="nucleotide sequence ID" value="NZ_BOOF01000020.1"/>
</dbReference>
<accession>A0ABQ4GNP3</accession>
<feature type="region of interest" description="Disordered" evidence="1">
    <location>
        <begin position="63"/>
        <end position="201"/>
    </location>
</feature>
<keyword evidence="2" id="KW-0732">Signal</keyword>
<feature type="signal peptide" evidence="2">
    <location>
        <begin position="1"/>
        <end position="19"/>
    </location>
</feature>
<reference evidence="3 4" key="1">
    <citation type="submission" date="2021-01" db="EMBL/GenBank/DDBJ databases">
        <title>Whole genome shotgun sequence of Microbispora siamensis NBRC 104113.</title>
        <authorList>
            <person name="Komaki H."/>
            <person name="Tamura T."/>
        </authorList>
    </citation>
    <scope>NUCLEOTIDE SEQUENCE [LARGE SCALE GENOMIC DNA]</scope>
    <source>
        <strain evidence="3 4">NBRC 104113</strain>
    </source>
</reference>
<sequence>MPLCTAVLAAALLSGPAPADPAPLSAKEPMSPGKQIAAMAMNHPEEPDFVASKALDILDKGAKVGPFFPADDESDNRANGPATNGQSAQGPTAGRQAPGGGTADSRQAGTQPAGGPAGGNPLAGVPVVGGRPAGGQMNGNQANGSQPGSMFTMPATGKNNSQRSPQDVFLHPTSNQPTYTKLSGNDFAGKPPSKQADDEDAGAWARPLQGWGMPKAGKAKHAVKAKPKAQVKAQPKAAADDFWNMPGWD</sequence>
<evidence type="ECO:0000256" key="1">
    <source>
        <dbReference type="SAM" id="MobiDB-lite"/>
    </source>
</evidence>
<feature type="region of interest" description="Disordered" evidence="1">
    <location>
        <begin position="225"/>
        <end position="249"/>
    </location>
</feature>
<evidence type="ECO:0000313" key="3">
    <source>
        <dbReference type="EMBL" id="GIH62984.1"/>
    </source>
</evidence>
<gene>
    <name evidence="3" type="ORF">Msi02_38010</name>
</gene>
<organism evidence="3 4">
    <name type="scientific">Microbispora siamensis</name>
    <dbReference type="NCBI Taxonomy" id="564413"/>
    <lineage>
        <taxon>Bacteria</taxon>
        <taxon>Bacillati</taxon>
        <taxon>Actinomycetota</taxon>
        <taxon>Actinomycetes</taxon>
        <taxon>Streptosporangiales</taxon>
        <taxon>Streptosporangiaceae</taxon>
        <taxon>Microbispora</taxon>
    </lineage>
</organism>
<dbReference type="EMBL" id="BOOF01000020">
    <property type="protein sequence ID" value="GIH62984.1"/>
    <property type="molecule type" value="Genomic_DNA"/>
</dbReference>
<evidence type="ECO:0000313" key="4">
    <source>
        <dbReference type="Proteomes" id="UP000660454"/>
    </source>
</evidence>
<comment type="caution">
    <text evidence="3">The sequence shown here is derived from an EMBL/GenBank/DDBJ whole genome shotgun (WGS) entry which is preliminary data.</text>
</comment>
<dbReference type="Proteomes" id="UP000660454">
    <property type="component" value="Unassembled WGS sequence"/>
</dbReference>
<feature type="compositionally biased region" description="Low complexity" evidence="1">
    <location>
        <begin position="108"/>
        <end position="130"/>
    </location>
</feature>
<protein>
    <submittedName>
        <fullName evidence="3">Uncharacterized protein</fullName>
    </submittedName>
</protein>
<keyword evidence="4" id="KW-1185">Reference proteome</keyword>
<feature type="chain" id="PRO_5045905129" evidence="2">
    <location>
        <begin position="20"/>
        <end position="249"/>
    </location>
</feature>
<feature type="compositionally biased region" description="Polar residues" evidence="1">
    <location>
        <begin position="172"/>
        <end position="183"/>
    </location>
</feature>
<evidence type="ECO:0000256" key="2">
    <source>
        <dbReference type="SAM" id="SignalP"/>
    </source>
</evidence>
<feature type="compositionally biased region" description="Polar residues" evidence="1">
    <location>
        <begin position="81"/>
        <end position="90"/>
    </location>
</feature>